<sequence length="407" mass="45081">MSCETVGSSPTSLHADCKIASDGFEHIFQRMMNMDTCFNCKKQGHWARDCPNIPSGQDFPVVHCSCGAGPCVVLTSRTEKNPGRKFYSCPVTDKKCGFFKWCDMVRSDRRCDVPQSSYGAEVHIPTLKSRGNACIGEKVNSGSGYGRRIPESEPSPKKEELPDSRDQVRDYQSISQRDRCFHCLKQGHWAHECPNRTTKKIELSGGRPTIVDTAVYLNKQCPCGVGACLILTSNTEKNPGRKFYRCPGKAGRKCNFFQWCDLETADERHDALQSVYPLCSCGAGVCSLLTVKNGRNAGRKCFVCPVKRGQGACNFFQWQDAPAKATSTSHLDENKPCSSPNSASYCQNEAGGAMKDNHYNNLEENLTPGLAEEESSLFREFHSKIETDGSGIGIDDCYPPIERLDLE</sequence>
<dbReference type="RefSeq" id="XP_010249321.1">
    <property type="nucleotide sequence ID" value="XM_010251019.2"/>
</dbReference>
<evidence type="ECO:0000256" key="2">
    <source>
        <dbReference type="ARBA" id="ARBA00022771"/>
    </source>
</evidence>
<dbReference type="KEGG" id="nnu:104591895"/>
<dbReference type="GeneID" id="104591895"/>
<dbReference type="Proteomes" id="UP000189703">
    <property type="component" value="Unplaced"/>
</dbReference>
<dbReference type="Pfam" id="PF00098">
    <property type="entry name" value="zf-CCHC"/>
    <property type="match status" value="2"/>
</dbReference>
<evidence type="ECO:0000259" key="6">
    <source>
        <dbReference type="PROSITE" id="PS50158"/>
    </source>
</evidence>
<evidence type="ECO:0000313" key="10">
    <source>
        <dbReference type="RefSeq" id="XP_010249319.1"/>
    </source>
</evidence>
<evidence type="ECO:0000256" key="1">
    <source>
        <dbReference type="ARBA" id="ARBA00022723"/>
    </source>
</evidence>
<dbReference type="RefSeq" id="XP_010249319.1">
    <property type="nucleotide sequence ID" value="XM_010251017.2"/>
</dbReference>
<evidence type="ECO:0000313" key="8">
    <source>
        <dbReference type="Proteomes" id="UP000189703"/>
    </source>
</evidence>
<dbReference type="PROSITE" id="PS51999">
    <property type="entry name" value="ZF_GRF"/>
    <property type="match status" value="3"/>
</dbReference>
<proteinExistence type="predicted"/>
<feature type="domain" description="CCHC-type" evidence="6">
    <location>
        <begin position="179"/>
        <end position="195"/>
    </location>
</feature>
<evidence type="ECO:0000313" key="11">
    <source>
        <dbReference type="RefSeq" id="XP_010249320.1"/>
    </source>
</evidence>
<evidence type="ECO:0000313" key="12">
    <source>
        <dbReference type="RefSeq" id="XP_010249321.1"/>
    </source>
</evidence>
<keyword evidence="8" id="KW-1185">Reference proteome</keyword>
<feature type="domain" description="CCHC-type" evidence="6">
    <location>
        <begin position="37"/>
        <end position="52"/>
    </location>
</feature>
<feature type="domain" description="GRF-type" evidence="7">
    <location>
        <begin position="221"/>
        <end position="263"/>
    </location>
</feature>
<dbReference type="Pfam" id="PF06839">
    <property type="entry name" value="Zn_ribbon_GRF"/>
    <property type="match status" value="3"/>
</dbReference>
<dbReference type="AlphaFoldDB" id="A0A1U7Z7I2"/>
<dbReference type="RefSeq" id="XP_010249318.1">
    <property type="nucleotide sequence ID" value="XM_010251016.2"/>
</dbReference>
<feature type="domain" description="GRF-type" evidence="7">
    <location>
        <begin position="64"/>
        <end position="105"/>
    </location>
</feature>
<evidence type="ECO:0000256" key="3">
    <source>
        <dbReference type="ARBA" id="ARBA00022833"/>
    </source>
</evidence>
<dbReference type="RefSeq" id="XP_019052333.1">
    <property type="nucleotide sequence ID" value="XM_019196788.1"/>
</dbReference>
<keyword evidence="3" id="KW-0862">Zinc</keyword>
<dbReference type="SMART" id="SM00343">
    <property type="entry name" value="ZnF_C2HC"/>
    <property type="match status" value="2"/>
</dbReference>
<dbReference type="InterPro" id="IPR010666">
    <property type="entry name" value="Znf_GRF"/>
</dbReference>
<feature type="domain" description="GRF-type" evidence="7">
    <location>
        <begin position="279"/>
        <end position="322"/>
    </location>
</feature>
<protein>
    <submittedName>
        <fullName evidence="9 10">Uncharacterized protein LOC104591895 isoform X1</fullName>
    </submittedName>
</protein>
<keyword evidence="1" id="KW-0479">Metal-binding</keyword>
<dbReference type="OrthoDB" id="2425403at2759"/>
<dbReference type="GO" id="GO:0003676">
    <property type="term" value="F:nucleic acid binding"/>
    <property type="evidence" value="ECO:0007669"/>
    <property type="project" value="InterPro"/>
</dbReference>
<dbReference type="SUPFAM" id="SSF57756">
    <property type="entry name" value="Retrovirus zinc finger-like domains"/>
    <property type="match status" value="2"/>
</dbReference>
<evidence type="ECO:0000313" key="13">
    <source>
        <dbReference type="RefSeq" id="XP_010249323.1"/>
    </source>
</evidence>
<evidence type="ECO:0000313" key="9">
    <source>
        <dbReference type="RefSeq" id="XP_010249318.1"/>
    </source>
</evidence>
<dbReference type="Gene3D" id="4.10.60.10">
    <property type="entry name" value="Zinc finger, CCHC-type"/>
    <property type="match status" value="2"/>
</dbReference>
<dbReference type="PANTHER" id="PTHR33680:SF1">
    <property type="entry name" value="OS05G0489500 PROTEIN"/>
    <property type="match status" value="1"/>
</dbReference>
<organism evidence="8 12">
    <name type="scientific">Nelumbo nucifera</name>
    <name type="common">Sacred lotus</name>
    <dbReference type="NCBI Taxonomy" id="4432"/>
    <lineage>
        <taxon>Eukaryota</taxon>
        <taxon>Viridiplantae</taxon>
        <taxon>Streptophyta</taxon>
        <taxon>Embryophyta</taxon>
        <taxon>Tracheophyta</taxon>
        <taxon>Spermatophyta</taxon>
        <taxon>Magnoliopsida</taxon>
        <taxon>Proteales</taxon>
        <taxon>Nelumbonaceae</taxon>
        <taxon>Nelumbo</taxon>
    </lineage>
</organism>
<reference evidence="9 10" key="1">
    <citation type="submission" date="2025-04" db="UniProtKB">
        <authorList>
            <consortium name="RefSeq"/>
        </authorList>
    </citation>
    <scope>IDENTIFICATION</scope>
</reference>
<keyword evidence="2 4" id="KW-0863">Zinc-finger</keyword>
<dbReference type="STRING" id="4432.A0A1U7Z7I2"/>
<dbReference type="eggNOG" id="KOG4400">
    <property type="taxonomic scope" value="Eukaryota"/>
</dbReference>
<dbReference type="PROSITE" id="PS50158">
    <property type="entry name" value="ZF_CCHC"/>
    <property type="match status" value="2"/>
</dbReference>
<feature type="region of interest" description="Disordered" evidence="5">
    <location>
        <begin position="143"/>
        <end position="168"/>
    </location>
</feature>
<accession>A0A1U7Z7I2</accession>
<evidence type="ECO:0000313" key="14">
    <source>
        <dbReference type="RefSeq" id="XP_019052333.1"/>
    </source>
</evidence>
<name>A0A1U7Z7I2_NELNU</name>
<dbReference type="InterPro" id="IPR036875">
    <property type="entry name" value="Znf_CCHC_sf"/>
</dbReference>
<gene>
    <name evidence="9 10 11 12 13 14" type="primary">LOC104591895</name>
</gene>
<dbReference type="GO" id="GO:0008270">
    <property type="term" value="F:zinc ion binding"/>
    <property type="evidence" value="ECO:0007669"/>
    <property type="project" value="UniProtKB-KW"/>
</dbReference>
<dbReference type="RefSeq" id="XP_010249320.1">
    <property type="nucleotide sequence ID" value="XM_010251018.2"/>
</dbReference>
<dbReference type="PANTHER" id="PTHR33680">
    <property type="entry name" value="OS07G0190500 PROTEIN"/>
    <property type="match status" value="1"/>
</dbReference>
<feature type="compositionally biased region" description="Basic and acidic residues" evidence="5">
    <location>
        <begin position="148"/>
        <end position="168"/>
    </location>
</feature>
<dbReference type="InterPro" id="IPR001878">
    <property type="entry name" value="Znf_CCHC"/>
</dbReference>
<evidence type="ECO:0000259" key="7">
    <source>
        <dbReference type="PROSITE" id="PS51999"/>
    </source>
</evidence>
<evidence type="ECO:0000256" key="4">
    <source>
        <dbReference type="PROSITE-ProRule" id="PRU00047"/>
    </source>
</evidence>
<dbReference type="RefSeq" id="XP_010249323.1">
    <property type="nucleotide sequence ID" value="XM_010251021.2"/>
</dbReference>
<evidence type="ECO:0000256" key="5">
    <source>
        <dbReference type="SAM" id="MobiDB-lite"/>
    </source>
</evidence>